<sequence>MVHQFIDEGRRVDEESTCFIGSILNGPGHGLIVLRGEFGTAAVDRLGCHIDAFFDGPTRFLMLDARAVECYHPDLLDLLGYTQRRLADRRGMLQVRGLAAARLADPTSEPPDAAVPAPDTAALVDTGTTAPCGDDGPGRHRSEVPAEHGRHRAPGPHGVPTAGATTATTANEVDRAPA</sequence>
<feature type="region of interest" description="Disordered" evidence="1">
    <location>
        <begin position="103"/>
        <end position="178"/>
    </location>
</feature>
<dbReference type="RefSeq" id="WP_210029563.1">
    <property type="nucleotide sequence ID" value="NZ_JAGINU010000001.1"/>
</dbReference>
<evidence type="ECO:0000256" key="1">
    <source>
        <dbReference type="SAM" id="MobiDB-lite"/>
    </source>
</evidence>
<evidence type="ECO:0000313" key="2">
    <source>
        <dbReference type="EMBL" id="MBP2368442.1"/>
    </source>
</evidence>
<feature type="compositionally biased region" description="Low complexity" evidence="1">
    <location>
        <begin position="110"/>
        <end position="122"/>
    </location>
</feature>
<name>A0ABS4VWX0_9PSEU</name>
<dbReference type="Proteomes" id="UP001519295">
    <property type="component" value="Unassembled WGS sequence"/>
</dbReference>
<gene>
    <name evidence="2" type="ORF">JOF36_004138</name>
</gene>
<feature type="compositionally biased region" description="Basic and acidic residues" evidence="1">
    <location>
        <begin position="136"/>
        <end position="148"/>
    </location>
</feature>
<accession>A0ABS4VWX0</accession>
<feature type="compositionally biased region" description="Low complexity" evidence="1">
    <location>
        <begin position="155"/>
        <end position="170"/>
    </location>
</feature>
<keyword evidence="3" id="KW-1185">Reference proteome</keyword>
<protein>
    <recommendedName>
        <fullName evidence="4">STAS domain-containing protein</fullName>
    </recommendedName>
</protein>
<evidence type="ECO:0000313" key="3">
    <source>
        <dbReference type="Proteomes" id="UP001519295"/>
    </source>
</evidence>
<reference evidence="2 3" key="1">
    <citation type="submission" date="2021-03" db="EMBL/GenBank/DDBJ databases">
        <title>Sequencing the genomes of 1000 actinobacteria strains.</title>
        <authorList>
            <person name="Klenk H.-P."/>
        </authorList>
    </citation>
    <scope>NUCLEOTIDE SEQUENCE [LARGE SCALE GENOMIC DNA]</scope>
    <source>
        <strain evidence="2 3">DSM 45256</strain>
    </source>
</reference>
<evidence type="ECO:0008006" key="4">
    <source>
        <dbReference type="Google" id="ProtNLM"/>
    </source>
</evidence>
<organism evidence="2 3">
    <name type="scientific">Pseudonocardia parietis</name>
    <dbReference type="NCBI Taxonomy" id="570936"/>
    <lineage>
        <taxon>Bacteria</taxon>
        <taxon>Bacillati</taxon>
        <taxon>Actinomycetota</taxon>
        <taxon>Actinomycetes</taxon>
        <taxon>Pseudonocardiales</taxon>
        <taxon>Pseudonocardiaceae</taxon>
        <taxon>Pseudonocardia</taxon>
    </lineage>
</organism>
<dbReference type="EMBL" id="JAGINU010000001">
    <property type="protein sequence ID" value="MBP2368442.1"/>
    <property type="molecule type" value="Genomic_DNA"/>
</dbReference>
<comment type="caution">
    <text evidence="2">The sequence shown here is derived from an EMBL/GenBank/DDBJ whole genome shotgun (WGS) entry which is preliminary data.</text>
</comment>
<proteinExistence type="predicted"/>